<dbReference type="OrthoDB" id="3783029at2"/>
<organism evidence="4 6">
    <name type="scientific">Mumia zhuanghuii</name>
    <dbReference type="NCBI Taxonomy" id="2585211"/>
    <lineage>
        <taxon>Bacteria</taxon>
        <taxon>Bacillati</taxon>
        <taxon>Actinomycetota</taxon>
        <taxon>Actinomycetes</taxon>
        <taxon>Propionibacteriales</taxon>
        <taxon>Nocardioidaceae</taxon>
        <taxon>Mumia</taxon>
    </lineage>
</organism>
<feature type="compositionally biased region" description="Low complexity" evidence="1">
    <location>
        <begin position="180"/>
        <end position="210"/>
    </location>
</feature>
<reference evidence="4 6" key="1">
    <citation type="submission" date="2019-05" db="EMBL/GenBank/DDBJ databases">
        <title>Mumia sp. nov., isolated from the intestinal contents of plateau pika (Ochotona curzoniae) in the Qinghai-Tibet plateau of China.</title>
        <authorList>
            <person name="Tian Z."/>
        </authorList>
    </citation>
    <scope>NUCLEOTIDE SEQUENCE [LARGE SCALE GENOMIC DNA]</scope>
    <source>
        <strain evidence="6">527</strain>
        <strain evidence="4">Z527</strain>
    </source>
</reference>
<feature type="compositionally biased region" description="Low complexity" evidence="1">
    <location>
        <begin position="135"/>
        <end position="147"/>
    </location>
</feature>
<accession>A0A5C4MJ82</accession>
<evidence type="ECO:0000313" key="4">
    <source>
        <dbReference type="EMBL" id="TNC41300.1"/>
    </source>
</evidence>
<feature type="compositionally biased region" description="Pro residues" evidence="1">
    <location>
        <begin position="148"/>
        <end position="172"/>
    </location>
</feature>
<proteinExistence type="predicted"/>
<evidence type="ECO:0000256" key="2">
    <source>
        <dbReference type="SAM" id="Phobius"/>
    </source>
</evidence>
<evidence type="ECO:0000313" key="6">
    <source>
        <dbReference type="Proteomes" id="UP000306740"/>
    </source>
</evidence>
<feature type="transmembrane region" description="Helical" evidence="2">
    <location>
        <begin position="251"/>
        <end position="270"/>
    </location>
</feature>
<keyword evidence="2" id="KW-0812">Transmembrane</keyword>
<evidence type="ECO:0008006" key="7">
    <source>
        <dbReference type="Google" id="ProtNLM"/>
    </source>
</evidence>
<dbReference type="EMBL" id="VDFR01000011">
    <property type="protein sequence ID" value="TNC50917.1"/>
    <property type="molecule type" value="Genomic_DNA"/>
</dbReference>
<protein>
    <recommendedName>
        <fullName evidence="7">LPXTG cell wall anchor domain-containing protein</fullName>
    </recommendedName>
</protein>
<feature type="signal peptide" evidence="3">
    <location>
        <begin position="1"/>
        <end position="27"/>
    </location>
</feature>
<feature type="region of interest" description="Disordered" evidence="1">
    <location>
        <begin position="116"/>
        <end position="241"/>
    </location>
</feature>
<dbReference type="AlphaFoldDB" id="A0A5C4MJ82"/>
<comment type="caution">
    <text evidence="4">The sequence shown here is derived from an EMBL/GenBank/DDBJ whole genome shotgun (WGS) entry which is preliminary data.</text>
</comment>
<dbReference type="EMBL" id="VDFR01000106">
    <property type="protein sequence ID" value="TNC41300.1"/>
    <property type="molecule type" value="Genomic_DNA"/>
</dbReference>
<evidence type="ECO:0000313" key="5">
    <source>
        <dbReference type="EMBL" id="TNC50917.1"/>
    </source>
</evidence>
<keyword evidence="2" id="KW-0472">Membrane</keyword>
<feature type="chain" id="PRO_5036366922" description="LPXTG cell wall anchor domain-containing protein" evidence="3">
    <location>
        <begin position="28"/>
        <end position="280"/>
    </location>
</feature>
<name>A0A5C4MJ82_9ACTN</name>
<dbReference type="Proteomes" id="UP000306740">
    <property type="component" value="Unassembled WGS sequence"/>
</dbReference>
<evidence type="ECO:0000256" key="3">
    <source>
        <dbReference type="SAM" id="SignalP"/>
    </source>
</evidence>
<evidence type="ECO:0000256" key="1">
    <source>
        <dbReference type="SAM" id="MobiDB-lite"/>
    </source>
</evidence>
<keyword evidence="3" id="KW-0732">Signal</keyword>
<gene>
    <name evidence="5" type="ORF">FHE65_02780</name>
    <name evidence="4" type="ORF">FHE65_22450</name>
</gene>
<dbReference type="RefSeq" id="WP_139105214.1">
    <property type="nucleotide sequence ID" value="NZ_VDFR01000011.1"/>
</dbReference>
<keyword evidence="2" id="KW-1133">Transmembrane helix</keyword>
<sequence length="280" mass="28473">MRTVTKLVAAVGLALVPALLVAPASHATGNHDQVCVGLDSGKTDVQGNKKSVTLTAPAGKLIDRYCVKAGSTKHGGGPKYFDVEPPKASITVTHPSGKDISHYSYSVVTDAEPCVPVSTKTGKPKHPKPSPTPTRTPTATAPTTAPTTAPPCPPTSEPTTPPTDEPTTPPTTEPTDEPTTEPTEPTTPPTSDVPSEPTTPTESVAPTSETATPPADDSGDDDKGVGGSSDENAPTAVDAGLVGNSTSTTSIATLVGLTGGALLLASAFMMRMRKRGDHRA</sequence>